<dbReference type="PANTHER" id="PTHR45024:SF2">
    <property type="entry name" value="SCP2 DOMAIN-CONTAINING PROTEIN"/>
    <property type="match status" value="1"/>
</dbReference>
<evidence type="ECO:0008006" key="4">
    <source>
        <dbReference type="Google" id="ProtNLM"/>
    </source>
</evidence>
<comment type="caution">
    <text evidence="3">The sequence shown here is derived from an EMBL/GenBank/DDBJ whole genome shotgun (WGS) entry which is preliminary data.</text>
</comment>
<comment type="similarity">
    <text evidence="1">Belongs to the short-chain dehydrogenases/reductases (SDR) family.</text>
</comment>
<evidence type="ECO:0000313" key="3">
    <source>
        <dbReference type="EMBL" id="GAI33645.1"/>
    </source>
</evidence>
<dbReference type="Gene3D" id="3.40.50.720">
    <property type="entry name" value="NAD(P)-binding Rossmann-like Domain"/>
    <property type="match status" value="1"/>
</dbReference>
<dbReference type="Pfam" id="PF00106">
    <property type="entry name" value="adh_short"/>
    <property type="match status" value="1"/>
</dbReference>
<protein>
    <recommendedName>
        <fullName evidence="4">SDR family oxidoreductase</fullName>
    </recommendedName>
</protein>
<dbReference type="AlphaFoldDB" id="X1P3M1"/>
<evidence type="ECO:0000256" key="2">
    <source>
        <dbReference type="ARBA" id="ARBA00023002"/>
    </source>
</evidence>
<sequence length="257" mass="28201">AETTAKEIRDMGGQAVPFFGSISEFDIAQKLVQTAVDSFGRLDILVNNAGADAPRMVWNMTEEDWDRCVDSFLKGSFNCIRFACGLMREQRWGRIINTTSTAWLGTVGHCNYGAAKAGLVGLTRTVAREMGRYGVTCNAYAPTAATRFTLSDEIVAGFKKRYEAGLMTKERYEELTSPPSPETVTPLIVYLCTDEAADINGQVFDVTGGNIAIYSEPLKKKSIVKPEGLWTVEELIDQVPKVLLEGYQNPAPPQPAN</sequence>
<feature type="non-terminal residue" evidence="3">
    <location>
        <position position="1"/>
    </location>
</feature>
<dbReference type="PANTHER" id="PTHR45024">
    <property type="entry name" value="DEHYDROGENASES, SHORT CHAIN"/>
    <property type="match status" value="1"/>
</dbReference>
<accession>X1P3M1</accession>
<dbReference type="InterPro" id="IPR051687">
    <property type="entry name" value="Peroxisomal_Beta-Oxidation"/>
</dbReference>
<dbReference type="PRINTS" id="PR00080">
    <property type="entry name" value="SDRFAMILY"/>
</dbReference>
<dbReference type="GO" id="GO:0016491">
    <property type="term" value="F:oxidoreductase activity"/>
    <property type="evidence" value="ECO:0007669"/>
    <property type="project" value="UniProtKB-KW"/>
</dbReference>
<dbReference type="PRINTS" id="PR00081">
    <property type="entry name" value="GDHRDH"/>
</dbReference>
<keyword evidence="2" id="KW-0560">Oxidoreductase</keyword>
<dbReference type="InterPro" id="IPR036291">
    <property type="entry name" value="NAD(P)-bd_dom_sf"/>
</dbReference>
<proteinExistence type="inferred from homology"/>
<gene>
    <name evidence="3" type="ORF">S06H3_47327</name>
</gene>
<organism evidence="3">
    <name type="scientific">marine sediment metagenome</name>
    <dbReference type="NCBI Taxonomy" id="412755"/>
    <lineage>
        <taxon>unclassified sequences</taxon>
        <taxon>metagenomes</taxon>
        <taxon>ecological metagenomes</taxon>
    </lineage>
</organism>
<dbReference type="SUPFAM" id="SSF51735">
    <property type="entry name" value="NAD(P)-binding Rossmann-fold domains"/>
    <property type="match status" value="1"/>
</dbReference>
<feature type="non-terminal residue" evidence="3">
    <location>
        <position position="257"/>
    </location>
</feature>
<name>X1P3M1_9ZZZZ</name>
<dbReference type="InterPro" id="IPR002347">
    <property type="entry name" value="SDR_fam"/>
</dbReference>
<reference evidence="3" key="1">
    <citation type="journal article" date="2014" name="Front. Microbiol.">
        <title>High frequency of phylogenetically diverse reductive dehalogenase-homologous genes in deep subseafloor sedimentary metagenomes.</title>
        <authorList>
            <person name="Kawai M."/>
            <person name="Futagami T."/>
            <person name="Toyoda A."/>
            <person name="Takaki Y."/>
            <person name="Nishi S."/>
            <person name="Hori S."/>
            <person name="Arai W."/>
            <person name="Tsubouchi T."/>
            <person name="Morono Y."/>
            <person name="Uchiyama I."/>
            <person name="Ito T."/>
            <person name="Fujiyama A."/>
            <person name="Inagaki F."/>
            <person name="Takami H."/>
        </authorList>
    </citation>
    <scope>NUCLEOTIDE SEQUENCE</scope>
    <source>
        <strain evidence="3">Expedition CK06-06</strain>
    </source>
</reference>
<evidence type="ECO:0000256" key="1">
    <source>
        <dbReference type="ARBA" id="ARBA00006484"/>
    </source>
</evidence>
<dbReference type="EMBL" id="BARV01029721">
    <property type="protein sequence ID" value="GAI33645.1"/>
    <property type="molecule type" value="Genomic_DNA"/>
</dbReference>